<protein>
    <recommendedName>
        <fullName evidence="4">Transposase domain-containing protein</fullName>
    </recommendedName>
</protein>
<evidence type="ECO:0008006" key="4">
    <source>
        <dbReference type="Google" id="ProtNLM"/>
    </source>
</evidence>
<evidence type="ECO:0000313" key="3">
    <source>
        <dbReference type="Proteomes" id="UP000765509"/>
    </source>
</evidence>
<feature type="transmembrane region" description="Helical" evidence="1">
    <location>
        <begin position="85"/>
        <end position="105"/>
    </location>
</feature>
<proteinExistence type="predicted"/>
<keyword evidence="1" id="KW-0472">Membrane</keyword>
<dbReference type="EMBL" id="AVOT02007599">
    <property type="protein sequence ID" value="MBW0484256.1"/>
    <property type="molecule type" value="Genomic_DNA"/>
</dbReference>
<sequence>MEICDCPQCIKFNFTNKLGKKTQGVLVSQRTRNCHWASHCQSDYGLSEIISKTQILEAHDAKESPNQLDCTQESKNVDYCTEDSFVELIYLMLCFIAWLSVVGGMSREKCQVARNYLLNIIKLSKQVNNQHQISQQIPKDVRTVVNKLDLTPELNQYICCPKCYSTYDIEVHPHDCSYKMFPTSPPCGASLFQPFHFISHLHHVKKISTHYSRSHQHQRRRKPISIYVTQDFSNWLKWFIPRHEESIETWKISLITTNDSVYDYQQSQAWDALYPKCQQKSNSPLQLAFSLFTDWFNPLSNKAAGKQVSLGVLALNCLNLPPTSRWKAQNTFLSGLVPEPSQPNMMTINNILKIFIDEMVQLDSGIIIQTPRYPHGRRVIVRLGCLIGDLVANHKVAGFASHSATRFCSWCDCPKADIQEMKLGKIRQKSHVKDYSRAFQELKNEAECTRMVKRTGIRWSELNRLHYWDPVQQIPLGIMHNWFEGILQHHFRYRWRWDFEKFANIQAKSNNIEEDDDLEMEDGDTSGQAGLSWEQGHNMMVALSDVVVPFGVTRIPKWLGQAKEGKIKASEWCSLFSIYLHLAAIDTLVGDIEKFLNKPQEAANLCQLVDNFCALVVCTHILEARSITKPDCVQFGQEYRKYTASSSFLFPGYVVNPNHHYALHIEMQLKWWGPLRGVAEYAGERLNGMLQRIPTAGTIGKFGLTIMKSFCQWQRLTVKEHLEESKQVEDKRENQFEMDRQTYLKILSHLQIRQPSLRDYTKLPHPKGANILLNYAKDISSIKKGDYLITHGEPNNMIQYIDSEEIQYGIVLQILKVINQETDDEILWVKNLGMEKLNGMKKNG</sequence>
<gene>
    <name evidence="2" type="ORF">O181_023971</name>
</gene>
<keyword evidence="3" id="KW-1185">Reference proteome</keyword>
<accession>A0A9Q3GY59</accession>
<dbReference type="AlphaFoldDB" id="A0A9Q3GY59"/>
<dbReference type="PANTHER" id="PTHR46579">
    <property type="entry name" value="F5/8 TYPE C DOMAIN-CONTAINING PROTEIN-RELATED"/>
    <property type="match status" value="1"/>
</dbReference>
<organism evidence="2 3">
    <name type="scientific">Austropuccinia psidii MF-1</name>
    <dbReference type="NCBI Taxonomy" id="1389203"/>
    <lineage>
        <taxon>Eukaryota</taxon>
        <taxon>Fungi</taxon>
        <taxon>Dikarya</taxon>
        <taxon>Basidiomycota</taxon>
        <taxon>Pucciniomycotina</taxon>
        <taxon>Pucciniomycetes</taxon>
        <taxon>Pucciniales</taxon>
        <taxon>Sphaerophragmiaceae</taxon>
        <taxon>Austropuccinia</taxon>
    </lineage>
</organism>
<dbReference type="OrthoDB" id="3269001at2759"/>
<dbReference type="PANTHER" id="PTHR46579:SF1">
    <property type="entry name" value="F5_8 TYPE C DOMAIN-CONTAINING PROTEIN"/>
    <property type="match status" value="1"/>
</dbReference>
<dbReference type="Proteomes" id="UP000765509">
    <property type="component" value="Unassembled WGS sequence"/>
</dbReference>
<reference evidence="2" key="1">
    <citation type="submission" date="2021-03" db="EMBL/GenBank/DDBJ databases">
        <title>Draft genome sequence of rust myrtle Austropuccinia psidii MF-1, a brazilian biotype.</title>
        <authorList>
            <person name="Quecine M.C."/>
            <person name="Pachon D.M.R."/>
            <person name="Bonatelli M.L."/>
            <person name="Correr F.H."/>
            <person name="Franceschini L.M."/>
            <person name="Leite T.F."/>
            <person name="Margarido G.R.A."/>
            <person name="Almeida C.A."/>
            <person name="Ferrarezi J.A."/>
            <person name="Labate C.A."/>
        </authorList>
    </citation>
    <scope>NUCLEOTIDE SEQUENCE</scope>
    <source>
        <strain evidence="2">MF-1</strain>
    </source>
</reference>
<keyword evidence="1" id="KW-0812">Transmembrane</keyword>
<comment type="caution">
    <text evidence="2">The sequence shown here is derived from an EMBL/GenBank/DDBJ whole genome shotgun (WGS) entry which is preliminary data.</text>
</comment>
<keyword evidence="1" id="KW-1133">Transmembrane helix</keyword>
<evidence type="ECO:0000256" key="1">
    <source>
        <dbReference type="SAM" id="Phobius"/>
    </source>
</evidence>
<name>A0A9Q3GY59_9BASI</name>
<evidence type="ECO:0000313" key="2">
    <source>
        <dbReference type="EMBL" id="MBW0484256.1"/>
    </source>
</evidence>